<reference evidence="1" key="1">
    <citation type="submission" date="2023-07" db="EMBL/GenBank/DDBJ databases">
        <title>Sorghum-associated microbial communities from plants grown in Nebraska, USA.</title>
        <authorList>
            <person name="Schachtman D."/>
        </authorList>
    </citation>
    <scope>NUCLEOTIDE SEQUENCE</scope>
    <source>
        <strain evidence="1">2697</strain>
    </source>
</reference>
<comment type="caution">
    <text evidence="1">The sequence shown here is derived from an EMBL/GenBank/DDBJ whole genome shotgun (WGS) entry which is preliminary data.</text>
</comment>
<sequence length="447" mass="50794">MSYSLKLKRYLPKFGSLANYGIAYTLTSTIQKGVGFIVFMFFASILTTGEYAKFGLSYSIFTIVSALSYSGILESVVSLMHEYKTSNNLANLFKAANSVFVLLTLFSFVLTTIFVGFFYNNNFSSAGDYLFILLGAGVSSYFVFQSIIVRLEEKHRLSILFSFLPALLGYIAGYVAVRYLKSGSSYFLGTFLGVIVAMALLTPFVKKDFKGFSFLKSDIHLIFSRITPYLIISVIAWVLGYGNTFLIKYLFDDLQVATFIFLFTISSILQLVANSMNQVWSPRFFLSFEEETFEALEAKYRKFTNIQGLVLGGVGAFLILSAPLVLNYFTKLSKFNNSHNEMFFLFAGYVVSIPWWHYQNYYMINNKGKSLMNLTLISGIIGYFVWILCMLFLGKEGIYVGFFLQMAIKSLIVYFNSRNHWKVHFDWIGISIGMGLLFVALLITRTY</sequence>
<dbReference type="Proteomes" id="UP001246858">
    <property type="component" value="Unassembled WGS sequence"/>
</dbReference>
<evidence type="ECO:0000313" key="2">
    <source>
        <dbReference type="Proteomes" id="UP001246858"/>
    </source>
</evidence>
<evidence type="ECO:0000313" key="1">
    <source>
        <dbReference type="EMBL" id="MDR6786138.1"/>
    </source>
</evidence>
<name>A0ACC6L4C9_9SPHI</name>
<keyword evidence="2" id="KW-1185">Reference proteome</keyword>
<organism evidence="1 2">
    <name type="scientific">Pedobacter africanus</name>
    <dbReference type="NCBI Taxonomy" id="151894"/>
    <lineage>
        <taxon>Bacteria</taxon>
        <taxon>Pseudomonadati</taxon>
        <taxon>Bacteroidota</taxon>
        <taxon>Sphingobacteriia</taxon>
        <taxon>Sphingobacteriales</taxon>
        <taxon>Sphingobacteriaceae</taxon>
        <taxon>Pedobacter</taxon>
    </lineage>
</organism>
<protein>
    <submittedName>
        <fullName evidence="1">O-antigen/teichoic acid export membrane protein</fullName>
    </submittedName>
</protein>
<gene>
    <name evidence="1" type="ORF">J2X78_004731</name>
</gene>
<dbReference type="EMBL" id="JAVDTF010000006">
    <property type="protein sequence ID" value="MDR6786138.1"/>
    <property type="molecule type" value="Genomic_DNA"/>
</dbReference>
<accession>A0ACC6L4C9</accession>
<proteinExistence type="predicted"/>